<sequence length="126" mass="14047">MLTNKRGFILMEVISSVLILSICAVAILFAVTTSTYRLAGAMQRLKAVELAHGKLEEIMGLEFENIASVPKTDYPEFFGEYQYAVDVQNDVEYSKFLKNINVTVYFTEPVSGLEKSITIAGARAKR</sequence>
<evidence type="ECO:0000313" key="3">
    <source>
        <dbReference type="Proteomes" id="UP000798488"/>
    </source>
</evidence>
<keyword evidence="1" id="KW-0472">Membrane</keyword>
<keyword evidence="1" id="KW-0812">Transmembrane</keyword>
<dbReference type="OrthoDB" id="9859571at2"/>
<keyword evidence="1" id="KW-1133">Transmembrane helix</keyword>
<proteinExistence type="predicted"/>
<evidence type="ECO:0000256" key="1">
    <source>
        <dbReference type="SAM" id="Phobius"/>
    </source>
</evidence>
<dbReference type="AlphaFoldDB" id="A0A9D2WTX3"/>
<comment type="caution">
    <text evidence="2">The sequence shown here is derived from an EMBL/GenBank/DDBJ whole genome shotgun (WGS) entry which is preliminary data.</text>
</comment>
<dbReference type="EMBL" id="LSRS01000001">
    <property type="protein sequence ID" value="KAF1086557.1"/>
    <property type="molecule type" value="Genomic_DNA"/>
</dbReference>
<protein>
    <recommendedName>
        <fullName evidence="4">Prepilin-type N-terminal cleavage/methylation domain-containing protein</fullName>
    </recommendedName>
</protein>
<feature type="transmembrane region" description="Helical" evidence="1">
    <location>
        <begin position="13"/>
        <end position="36"/>
    </location>
</feature>
<reference evidence="2" key="1">
    <citation type="submission" date="2016-02" db="EMBL/GenBank/DDBJ databases">
        <title>Draft Genome Sequence of Sporotomaculum syntrophicum Strain FB, a Syntrophic Benzoate Degrader.</title>
        <authorList>
            <person name="Nobu M.K."/>
            <person name="Narihiro T."/>
            <person name="Qiu Y.-L."/>
            <person name="Ohashi A."/>
            <person name="Liu W.-T."/>
            <person name="Yuji S."/>
        </authorList>
    </citation>
    <scope>NUCLEOTIDE SEQUENCE</scope>
    <source>
        <strain evidence="2">FB</strain>
    </source>
</reference>
<evidence type="ECO:0000313" key="2">
    <source>
        <dbReference type="EMBL" id="KAF1086557.1"/>
    </source>
</evidence>
<evidence type="ECO:0008006" key="4">
    <source>
        <dbReference type="Google" id="ProtNLM"/>
    </source>
</evidence>
<keyword evidence="3" id="KW-1185">Reference proteome</keyword>
<dbReference type="RefSeq" id="WP_161820704.1">
    <property type="nucleotide sequence ID" value="NZ_LSRS01000001.1"/>
</dbReference>
<dbReference type="Proteomes" id="UP000798488">
    <property type="component" value="Unassembled WGS sequence"/>
</dbReference>
<name>A0A9D2WTX3_9FIRM</name>
<gene>
    <name evidence="2" type="ORF">SPSYN_00276</name>
</gene>
<accession>A0A9D2WTX3</accession>
<organism evidence="2 3">
    <name type="scientific">Sporotomaculum syntrophicum</name>
    <dbReference type="NCBI Taxonomy" id="182264"/>
    <lineage>
        <taxon>Bacteria</taxon>
        <taxon>Bacillati</taxon>
        <taxon>Bacillota</taxon>
        <taxon>Clostridia</taxon>
        <taxon>Eubacteriales</taxon>
        <taxon>Desulfallaceae</taxon>
        <taxon>Sporotomaculum</taxon>
    </lineage>
</organism>